<feature type="compositionally biased region" description="Low complexity" evidence="1">
    <location>
        <begin position="397"/>
        <end position="426"/>
    </location>
</feature>
<dbReference type="Proteomes" id="UP001501867">
    <property type="component" value="Unassembled WGS sequence"/>
</dbReference>
<feature type="chain" id="PRO_5045039240" evidence="3">
    <location>
        <begin position="25"/>
        <end position="465"/>
    </location>
</feature>
<name>A0ABP3FM38_9ACTN</name>
<feature type="compositionally biased region" description="Gly residues" evidence="1">
    <location>
        <begin position="198"/>
        <end position="250"/>
    </location>
</feature>
<evidence type="ECO:0000256" key="3">
    <source>
        <dbReference type="SAM" id="SignalP"/>
    </source>
</evidence>
<evidence type="ECO:0000313" key="5">
    <source>
        <dbReference type="Proteomes" id="UP001501867"/>
    </source>
</evidence>
<proteinExistence type="predicted"/>
<comment type="caution">
    <text evidence="4">The sequence shown here is derived from an EMBL/GenBank/DDBJ whole genome shotgun (WGS) entry which is preliminary data.</text>
</comment>
<accession>A0ABP3FM38</accession>
<feature type="compositionally biased region" description="Gly residues" evidence="1">
    <location>
        <begin position="179"/>
        <end position="191"/>
    </location>
</feature>
<organism evidence="4 5">
    <name type="scientific">Streptomyces polychromogenes</name>
    <dbReference type="NCBI Taxonomy" id="67342"/>
    <lineage>
        <taxon>Bacteria</taxon>
        <taxon>Bacillati</taxon>
        <taxon>Actinomycetota</taxon>
        <taxon>Actinomycetes</taxon>
        <taxon>Kitasatosporales</taxon>
        <taxon>Streptomycetaceae</taxon>
        <taxon>Streptomyces</taxon>
    </lineage>
</organism>
<keyword evidence="2" id="KW-1133">Transmembrane helix</keyword>
<feature type="signal peptide" evidence="3">
    <location>
        <begin position="1"/>
        <end position="24"/>
    </location>
</feature>
<gene>
    <name evidence="4" type="ORF">GCM10010302_70320</name>
</gene>
<keyword evidence="3" id="KW-0732">Signal</keyword>
<feature type="region of interest" description="Disordered" evidence="1">
    <location>
        <begin position="177"/>
        <end position="253"/>
    </location>
</feature>
<dbReference type="RefSeq" id="WP_344168643.1">
    <property type="nucleotide sequence ID" value="NZ_BAAABV010000029.1"/>
</dbReference>
<reference evidence="5" key="1">
    <citation type="journal article" date="2019" name="Int. J. Syst. Evol. Microbiol.">
        <title>The Global Catalogue of Microorganisms (GCM) 10K type strain sequencing project: providing services to taxonomists for standard genome sequencing and annotation.</title>
        <authorList>
            <consortium name="The Broad Institute Genomics Platform"/>
            <consortium name="The Broad Institute Genome Sequencing Center for Infectious Disease"/>
            <person name="Wu L."/>
            <person name="Ma J."/>
        </authorList>
    </citation>
    <scope>NUCLEOTIDE SEQUENCE [LARGE SCALE GENOMIC DNA]</scope>
    <source>
        <strain evidence="5">JCM 4505</strain>
    </source>
</reference>
<evidence type="ECO:0000256" key="1">
    <source>
        <dbReference type="SAM" id="MobiDB-lite"/>
    </source>
</evidence>
<keyword evidence="5" id="KW-1185">Reference proteome</keyword>
<feature type="region of interest" description="Disordered" evidence="1">
    <location>
        <begin position="394"/>
        <end position="426"/>
    </location>
</feature>
<protein>
    <submittedName>
        <fullName evidence="4">Uncharacterized protein</fullName>
    </submittedName>
</protein>
<evidence type="ECO:0000256" key="2">
    <source>
        <dbReference type="SAM" id="Phobius"/>
    </source>
</evidence>
<sequence length="465" mass="44684">MKTQRRASAALVALLLSGAGVAVAASPAQAAETTFKVRCVPPAGGGDPVEGETTARITAPATAKVGDEVDVSWETVKPASNNTDLMVIPKDSVQPTGWLTASDGGGEAKVVGEKKNPEIPKKAPMVMSVMKGKLKLTKAGKITVTPGKYEVAVTFSFGTFVTKCAPVGEVKGGAVIDVSGGGTGGTTGGTTGSTTTGGTTGGSTTGSTTGGSTAGSTAGGSTGGSATGGGTGGSTGGGSAGGSTTGGSGGQTDFPGKAVEVAYDCGAVVPNGIKTPVTISAKKNGGDYALTVKTAKGAMASPMQLPAGALKPSMDIKLGGADSGTVKVTGPANAEPIPSGAPVSLTDMTGTYKPGKSGKVTLSPDQLTIDVTMTPGTTPINVPCKATGSGVSLELDTTAQPGGSGSTTAGPSAGGSSAAASGGLAETGATDDGGIRALALVAGTVVLLGGAVFTFTPWRRLRGTR</sequence>
<dbReference type="EMBL" id="BAAABV010000029">
    <property type="protein sequence ID" value="GAA0321081.1"/>
    <property type="molecule type" value="Genomic_DNA"/>
</dbReference>
<keyword evidence="2" id="KW-0472">Membrane</keyword>
<feature type="transmembrane region" description="Helical" evidence="2">
    <location>
        <begin position="437"/>
        <end position="458"/>
    </location>
</feature>
<keyword evidence="2" id="KW-0812">Transmembrane</keyword>
<evidence type="ECO:0000313" key="4">
    <source>
        <dbReference type="EMBL" id="GAA0321081.1"/>
    </source>
</evidence>